<feature type="domain" description="Potassium channel" evidence="11">
    <location>
        <begin position="370"/>
        <end position="442"/>
    </location>
</feature>
<dbReference type="Pfam" id="PF07885">
    <property type="entry name" value="Ion_trans_2"/>
    <property type="match status" value="2"/>
</dbReference>
<name>A0A9Q0RRP8_BLOTA</name>
<evidence type="ECO:0000313" key="13">
    <source>
        <dbReference type="Proteomes" id="UP001142055"/>
    </source>
</evidence>
<feature type="compositionally biased region" description="Low complexity" evidence="9">
    <location>
        <begin position="473"/>
        <end position="489"/>
    </location>
</feature>
<dbReference type="Gene3D" id="1.10.287.70">
    <property type="match status" value="1"/>
</dbReference>
<dbReference type="OMA" id="LRSVRHM"/>
<dbReference type="PANTHER" id="PTHR11003:SF335">
    <property type="entry name" value="POTASSIUM CHANNEL DOMAIN-CONTAINING PROTEIN"/>
    <property type="match status" value="1"/>
</dbReference>
<dbReference type="AlphaFoldDB" id="A0A9Q0RRP8"/>
<feature type="transmembrane region" description="Helical" evidence="10">
    <location>
        <begin position="62"/>
        <end position="83"/>
    </location>
</feature>
<feature type="transmembrane region" description="Helical" evidence="10">
    <location>
        <begin position="179"/>
        <end position="197"/>
    </location>
</feature>
<feature type="compositionally biased region" description="Basic and acidic residues" evidence="9">
    <location>
        <begin position="510"/>
        <end position="525"/>
    </location>
</feature>
<dbReference type="InterPro" id="IPR013099">
    <property type="entry name" value="K_chnl_dom"/>
</dbReference>
<keyword evidence="3 8" id="KW-0812">Transmembrane</keyword>
<dbReference type="GO" id="GO:0015271">
    <property type="term" value="F:outward rectifier potassium channel activity"/>
    <property type="evidence" value="ECO:0007669"/>
    <property type="project" value="TreeGrafter"/>
</dbReference>
<dbReference type="PANTHER" id="PTHR11003">
    <property type="entry name" value="POTASSIUM CHANNEL, SUBFAMILY K"/>
    <property type="match status" value="1"/>
</dbReference>
<feature type="transmembrane region" description="Helical" evidence="10">
    <location>
        <begin position="390"/>
        <end position="410"/>
    </location>
</feature>
<feature type="transmembrane region" description="Helical" evidence="10">
    <location>
        <begin position="416"/>
        <end position="438"/>
    </location>
</feature>
<keyword evidence="13" id="KW-1185">Reference proteome</keyword>
<keyword evidence="4 10" id="KW-1133">Transmembrane helix</keyword>
<comment type="similarity">
    <text evidence="8">Belongs to the two pore domain potassium channel (TC 1.A.1.8) family.</text>
</comment>
<accession>A0A9Q0RRP8</accession>
<keyword evidence="7 8" id="KW-0407">Ion channel</keyword>
<evidence type="ECO:0000256" key="7">
    <source>
        <dbReference type="ARBA" id="ARBA00023303"/>
    </source>
</evidence>
<comment type="subcellular location">
    <subcellularLocation>
        <location evidence="1">Membrane</location>
        <topology evidence="1">Multi-pass membrane protein</topology>
    </subcellularLocation>
</comment>
<keyword evidence="2 8" id="KW-0813">Transport</keyword>
<evidence type="ECO:0000256" key="6">
    <source>
        <dbReference type="ARBA" id="ARBA00023136"/>
    </source>
</evidence>
<evidence type="ECO:0000256" key="1">
    <source>
        <dbReference type="ARBA" id="ARBA00004141"/>
    </source>
</evidence>
<proteinExistence type="inferred from homology"/>
<evidence type="ECO:0000256" key="5">
    <source>
        <dbReference type="ARBA" id="ARBA00023065"/>
    </source>
</evidence>
<protein>
    <recommendedName>
        <fullName evidence="11">Potassium channel domain-containing protein</fullName>
    </recommendedName>
</protein>
<dbReference type="GO" id="GO:0005886">
    <property type="term" value="C:plasma membrane"/>
    <property type="evidence" value="ECO:0007669"/>
    <property type="project" value="TreeGrafter"/>
</dbReference>
<organism evidence="12 13">
    <name type="scientific">Blomia tropicalis</name>
    <name type="common">Mite</name>
    <dbReference type="NCBI Taxonomy" id="40697"/>
    <lineage>
        <taxon>Eukaryota</taxon>
        <taxon>Metazoa</taxon>
        <taxon>Ecdysozoa</taxon>
        <taxon>Arthropoda</taxon>
        <taxon>Chelicerata</taxon>
        <taxon>Arachnida</taxon>
        <taxon>Acari</taxon>
        <taxon>Acariformes</taxon>
        <taxon>Sarcoptiformes</taxon>
        <taxon>Astigmata</taxon>
        <taxon>Glycyphagoidea</taxon>
        <taxon>Echimyopodidae</taxon>
        <taxon>Blomia</taxon>
    </lineage>
</organism>
<feature type="transmembrane region" description="Helical" evidence="10">
    <location>
        <begin position="360"/>
        <end position="383"/>
    </location>
</feature>
<keyword evidence="6 10" id="KW-0472">Membrane</keyword>
<dbReference type="InterPro" id="IPR003280">
    <property type="entry name" value="2pore_dom_K_chnl"/>
</dbReference>
<gene>
    <name evidence="12" type="ORF">RDWZM_002531</name>
</gene>
<sequence>MNKSHGLRFPTSFGKNSSSMYVFDPKTLATRLLVRPSGNVLEDTNSKLVSFFVWVKGASERWFSYLFILLVLIIYAFIGGAIFHKIEGDFEEEQNVIIRTLHEPIENLTDSTVVDMWRLRNRYMLPSANPEANQRHPPVDLRFRYLMERMIDNWEHTIQTQCKKRLDYGVEKFSETDEWNFMGSVFFSMTVFTTIGYGDKPPKTTAGKVAAMIYAFIGIPLLLIVLASFGKIFTKWIKYVLIWIRRLYYDRSLRSVRRMGRKATKAVMIQEAMLDAMSKMQRPPPFFTDPITGKLTMWPRKPEEMSAADLEAAASQHGKIPLRRAPRAKTMPTTTPSTSTPDTPMPAEVMVDFDDLDDEFNLPISLALTILMLYLFLGAIIFWSTENWTLFHSFYYVFISMTTIGFGDFVPHKISVLMYAFIYLLFGLALTSMCINVIQEKLSSTFERARLTIGETIGLDPSTPITIIDPGCNNNDNNNDKNNNSTNENVKGDGTSKSAPNKGEQSRPSTKNDETKKVNDNDKLKRPIRPPRTLNR</sequence>
<feature type="domain" description="Potassium channel" evidence="11">
    <location>
        <begin position="176"/>
        <end position="234"/>
    </location>
</feature>
<evidence type="ECO:0000256" key="2">
    <source>
        <dbReference type="ARBA" id="ARBA00022448"/>
    </source>
</evidence>
<evidence type="ECO:0000256" key="4">
    <source>
        <dbReference type="ARBA" id="ARBA00022989"/>
    </source>
</evidence>
<dbReference type="GO" id="GO:0030322">
    <property type="term" value="P:stabilization of membrane potential"/>
    <property type="evidence" value="ECO:0007669"/>
    <property type="project" value="TreeGrafter"/>
</dbReference>
<reference evidence="12" key="1">
    <citation type="submission" date="2022-12" db="EMBL/GenBank/DDBJ databases">
        <title>Genome assemblies of Blomia tropicalis.</title>
        <authorList>
            <person name="Cui Y."/>
        </authorList>
    </citation>
    <scope>NUCLEOTIDE SEQUENCE</scope>
    <source>
        <tissue evidence="12">Adult mites</tissue>
    </source>
</reference>
<feature type="transmembrane region" description="Helical" evidence="10">
    <location>
        <begin position="209"/>
        <end position="229"/>
    </location>
</feature>
<evidence type="ECO:0000256" key="8">
    <source>
        <dbReference type="RuleBase" id="RU003857"/>
    </source>
</evidence>
<evidence type="ECO:0000313" key="12">
    <source>
        <dbReference type="EMBL" id="KAJ6223986.1"/>
    </source>
</evidence>
<dbReference type="EMBL" id="JAPWDV010000001">
    <property type="protein sequence ID" value="KAJ6223986.1"/>
    <property type="molecule type" value="Genomic_DNA"/>
</dbReference>
<feature type="region of interest" description="Disordered" evidence="9">
    <location>
        <begin position="468"/>
        <end position="536"/>
    </location>
</feature>
<dbReference type="PRINTS" id="PR01333">
    <property type="entry name" value="2POREKCHANEL"/>
</dbReference>
<keyword evidence="5 8" id="KW-0406">Ion transport</keyword>
<evidence type="ECO:0000256" key="3">
    <source>
        <dbReference type="ARBA" id="ARBA00022692"/>
    </source>
</evidence>
<dbReference type="Proteomes" id="UP001142055">
    <property type="component" value="Chromosome 1"/>
</dbReference>
<evidence type="ECO:0000259" key="11">
    <source>
        <dbReference type="Pfam" id="PF07885"/>
    </source>
</evidence>
<evidence type="ECO:0000256" key="9">
    <source>
        <dbReference type="SAM" id="MobiDB-lite"/>
    </source>
</evidence>
<evidence type="ECO:0000256" key="10">
    <source>
        <dbReference type="SAM" id="Phobius"/>
    </source>
</evidence>
<dbReference type="SUPFAM" id="SSF81324">
    <property type="entry name" value="Voltage-gated potassium channels"/>
    <property type="match status" value="2"/>
</dbReference>
<comment type="caution">
    <text evidence="12">The sequence shown here is derived from an EMBL/GenBank/DDBJ whole genome shotgun (WGS) entry which is preliminary data.</text>
</comment>
<dbReference type="GO" id="GO:0022841">
    <property type="term" value="F:potassium ion leak channel activity"/>
    <property type="evidence" value="ECO:0007669"/>
    <property type="project" value="TreeGrafter"/>
</dbReference>